<dbReference type="RefSeq" id="WP_220561736.1">
    <property type="nucleotide sequence ID" value="NZ_CP074133.1"/>
</dbReference>
<evidence type="ECO:0000256" key="1">
    <source>
        <dbReference type="ARBA" id="ARBA00023015"/>
    </source>
</evidence>
<keyword evidence="1" id="KW-0805">Transcription regulation</keyword>
<dbReference type="Pfam" id="PF00392">
    <property type="entry name" value="GntR"/>
    <property type="match status" value="1"/>
</dbReference>
<dbReference type="PANTHER" id="PTHR43537:SF24">
    <property type="entry name" value="GLUCONATE OPERON TRANSCRIPTIONAL REPRESSOR"/>
    <property type="match status" value="1"/>
</dbReference>
<evidence type="ECO:0000256" key="3">
    <source>
        <dbReference type="ARBA" id="ARBA00023163"/>
    </source>
</evidence>
<dbReference type="Proteomes" id="UP000676079">
    <property type="component" value="Chromosome"/>
</dbReference>
<dbReference type="Gene3D" id="1.20.120.530">
    <property type="entry name" value="GntR ligand-binding domain-like"/>
    <property type="match status" value="1"/>
</dbReference>
<organism evidence="5 6">
    <name type="scientific">Nocardiopsis changdeensis</name>
    <dbReference type="NCBI Taxonomy" id="2831969"/>
    <lineage>
        <taxon>Bacteria</taxon>
        <taxon>Bacillati</taxon>
        <taxon>Actinomycetota</taxon>
        <taxon>Actinomycetes</taxon>
        <taxon>Streptosporangiales</taxon>
        <taxon>Nocardiopsidaceae</taxon>
        <taxon>Nocardiopsis</taxon>
    </lineage>
</organism>
<dbReference type="InterPro" id="IPR036388">
    <property type="entry name" value="WH-like_DNA-bd_sf"/>
</dbReference>
<dbReference type="Gene3D" id="1.10.10.10">
    <property type="entry name" value="Winged helix-like DNA-binding domain superfamily/Winged helix DNA-binding domain"/>
    <property type="match status" value="1"/>
</dbReference>
<feature type="domain" description="HTH gntR-type" evidence="4">
    <location>
        <begin position="7"/>
        <end position="74"/>
    </location>
</feature>
<keyword evidence="6" id="KW-1185">Reference proteome</keyword>
<dbReference type="SUPFAM" id="SSF46785">
    <property type="entry name" value="Winged helix' DNA-binding domain"/>
    <property type="match status" value="1"/>
</dbReference>
<dbReference type="SUPFAM" id="SSF48008">
    <property type="entry name" value="GntR ligand-binding domain-like"/>
    <property type="match status" value="1"/>
</dbReference>
<protein>
    <submittedName>
        <fullName evidence="5">GntR family transcriptional regulator</fullName>
    </submittedName>
</protein>
<dbReference type="EMBL" id="CP074133">
    <property type="protein sequence ID" value="QUX20540.1"/>
    <property type="molecule type" value="Genomic_DNA"/>
</dbReference>
<name>A0ABX8BE67_9ACTN</name>
<dbReference type="PROSITE" id="PS50949">
    <property type="entry name" value="HTH_GNTR"/>
    <property type="match status" value="1"/>
</dbReference>
<dbReference type="Pfam" id="PF07729">
    <property type="entry name" value="FCD"/>
    <property type="match status" value="1"/>
</dbReference>
<sequence length="226" mass="25064">MTTKRVFSKSEYAYEEIKQRILTDALHPGAAVNQEGVAAELGISTTPVREAFKRLASEGLMVLATHKDARVSELTFAEAQSLYEIRLNIDPLAARWAAERRTDADVAAIRKAVGDLHPLTGTAGIPALTAHREFHRAVYRASHNQPMIEILDSLWDKADRYRQFTLKYRTDSEAEIERVRAEHQALADAVADGDGARAAEVMRAHISQSLGRQAMEELRSRETAGG</sequence>
<keyword evidence="2" id="KW-0238">DNA-binding</keyword>
<evidence type="ECO:0000256" key="2">
    <source>
        <dbReference type="ARBA" id="ARBA00023125"/>
    </source>
</evidence>
<dbReference type="InterPro" id="IPR008920">
    <property type="entry name" value="TF_FadR/GntR_C"/>
</dbReference>
<reference evidence="5 6" key="1">
    <citation type="submission" date="2021-05" db="EMBL/GenBank/DDBJ databases">
        <title>Direct Submission.</title>
        <authorList>
            <person name="Li K."/>
            <person name="Gao J."/>
        </authorList>
    </citation>
    <scope>NUCLEOTIDE SEQUENCE [LARGE SCALE GENOMIC DNA]</scope>
    <source>
        <strain evidence="5 6">Mg02</strain>
    </source>
</reference>
<proteinExistence type="predicted"/>
<dbReference type="SMART" id="SM00345">
    <property type="entry name" value="HTH_GNTR"/>
    <property type="match status" value="1"/>
</dbReference>
<dbReference type="InterPro" id="IPR036390">
    <property type="entry name" value="WH_DNA-bd_sf"/>
</dbReference>
<gene>
    <name evidence="5" type="ORF">KGD84_18705</name>
</gene>
<dbReference type="InterPro" id="IPR011711">
    <property type="entry name" value="GntR_C"/>
</dbReference>
<accession>A0ABX8BE67</accession>
<dbReference type="PANTHER" id="PTHR43537">
    <property type="entry name" value="TRANSCRIPTIONAL REGULATOR, GNTR FAMILY"/>
    <property type="match status" value="1"/>
</dbReference>
<evidence type="ECO:0000259" key="4">
    <source>
        <dbReference type="PROSITE" id="PS50949"/>
    </source>
</evidence>
<dbReference type="SMART" id="SM00895">
    <property type="entry name" value="FCD"/>
    <property type="match status" value="1"/>
</dbReference>
<keyword evidence="3" id="KW-0804">Transcription</keyword>
<evidence type="ECO:0000313" key="6">
    <source>
        <dbReference type="Proteomes" id="UP000676079"/>
    </source>
</evidence>
<dbReference type="InterPro" id="IPR000524">
    <property type="entry name" value="Tscrpt_reg_HTH_GntR"/>
</dbReference>
<evidence type="ECO:0000313" key="5">
    <source>
        <dbReference type="EMBL" id="QUX20540.1"/>
    </source>
</evidence>